<comment type="caution">
    <text evidence="9">The sequence shown here is derived from an EMBL/GenBank/DDBJ whole genome shotgun (WGS) entry which is preliminary data.</text>
</comment>
<feature type="compositionally biased region" description="Polar residues" evidence="6">
    <location>
        <begin position="403"/>
        <end position="421"/>
    </location>
</feature>
<evidence type="ECO:0000256" key="5">
    <source>
        <dbReference type="RuleBase" id="RU367127"/>
    </source>
</evidence>
<evidence type="ECO:0000256" key="4">
    <source>
        <dbReference type="PROSITE-ProRule" id="PRU01002"/>
    </source>
</evidence>
<dbReference type="GO" id="GO:0006351">
    <property type="term" value="P:DNA-templated transcription"/>
    <property type="evidence" value="ECO:0007669"/>
    <property type="project" value="UniProtKB-UniRule"/>
</dbReference>
<feature type="region of interest" description="Disordered" evidence="6">
    <location>
        <begin position="403"/>
        <end position="423"/>
    </location>
</feature>
<evidence type="ECO:0000259" key="7">
    <source>
        <dbReference type="PROSITE" id="PS51666"/>
    </source>
</evidence>
<dbReference type="GO" id="GO:0005634">
    <property type="term" value="C:nucleus"/>
    <property type="evidence" value="ECO:0007669"/>
    <property type="project" value="UniProtKB-SubCell"/>
</dbReference>
<comment type="function">
    <text evidence="5">Transcription activator.</text>
</comment>
<feature type="short sequence motif" description="Bipartite nuclear localization signal" evidence="4">
    <location>
        <begin position="269"/>
        <end position="279"/>
    </location>
</feature>
<dbReference type="Pfam" id="PF08880">
    <property type="entry name" value="QLQ"/>
    <property type="match status" value="1"/>
</dbReference>
<dbReference type="GO" id="GO:0006355">
    <property type="term" value="P:regulation of DNA-templated transcription"/>
    <property type="evidence" value="ECO:0007669"/>
    <property type="project" value="InterPro"/>
</dbReference>
<comment type="domain">
    <text evidence="5">The QLQ domain and WRC domain may be involved in protein-protein interaction and DNA-binding, respectively.</text>
</comment>
<proteinExistence type="inferred from homology"/>
<reference evidence="9 10" key="1">
    <citation type="journal article" date="2017" name="Genome Biol.">
        <title>New reference genome sequences of hot pepper reveal the massive evolution of plant disease-resistance genes by retroduplication.</title>
        <authorList>
            <person name="Kim S."/>
            <person name="Park J."/>
            <person name="Yeom S.I."/>
            <person name="Kim Y.M."/>
            <person name="Seo E."/>
            <person name="Kim K.T."/>
            <person name="Kim M.S."/>
            <person name="Lee J.M."/>
            <person name="Cheong K."/>
            <person name="Shin H.S."/>
            <person name="Kim S.B."/>
            <person name="Han K."/>
            <person name="Lee J."/>
            <person name="Park M."/>
            <person name="Lee H.A."/>
            <person name="Lee H.Y."/>
            <person name="Lee Y."/>
            <person name="Oh S."/>
            <person name="Lee J.H."/>
            <person name="Choi E."/>
            <person name="Choi E."/>
            <person name="Lee S.E."/>
            <person name="Jeon J."/>
            <person name="Kim H."/>
            <person name="Choi G."/>
            <person name="Song H."/>
            <person name="Lee J."/>
            <person name="Lee S.C."/>
            <person name="Kwon J.K."/>
            <person name="Lee H.Y."/>
            <person name="Koo N."/>
            <person name="Hong Y."/>
            <person name="Kim R.W."/>
            <person name="Kang W.H."/>
            <person name="Huh J.H."/>
            <person name="Kang B.C."/>
            <person name="Yang T.J."/>
            <person name="Lee Y.H."/>
            <person name="Bennetzen J.L."/>
            <person name="Choi D."/>
        </authorList>
    </citation>
    <scope>NUCLEOTIDE SEQUENCE [LARGE SCALE GENOMIC DNA]</scope>
    <source>
        <strain evidence="10">cv. PBC81</strain>
    </source>
</reference>
<keyword evidence="5" id="KW-0010">Activator</keyword>
<keyword evidence="5" id="KW-0805">Transcription regulation</keyword>
<dbReference type="PROSITE" id="PS51666">
    <property type="entry name" value="QLQ"/>
    <property type="match status" value="1"/>
</dbReference>
<evidence type="ECO:0000256" key="1">
    <source>
        <dbReference type="ARBA" id="ARBA00004123"/>
    </source>
</evidence>
<evidence type="ECO:0000313" key="10">
    <source>
        <dbReference type="Proteomes" id="UP000224567"/>
    </source>
</evidence>
<dbReference type="Proteomes" id="UP000224567">
    <property type="component" value="Unassembled WGS sequence"/>
</dbReference>
<dbReference type="InterPro" id="IPR014978">
    <property type="entry name" value="Gln-Leu-Gln_QLQ"/>
</dbReference>
<feature type="compositionally biased region" description="Polar residues" evidence="6">
    <location>
        <begin position="476"/>
        <end position="487"/>
    </location>
</feature>
<comment type="similarity">
    <text evidence="2 5">Belongs to the GRF family.</text>
</comment>
<dbReference type="GO" id="GO:0005524">
    <property type="term" value="F:ATP binding"/>
    <property type="evidence" value="ECO:0007669"/>
    <property type="project" value="UniProtKB-UniRule"/>
</dbReference>
<dbReference type="Pfam" id="PF08879">
    <property type="entry name" value="WRC"/>
    <property type="match status" value="1"/>
</dbReference>
<evidence type="ECO:0000313" key="9">
    <source>
        <dbReference type="EMBL" id="PHT37523.1"/>
    </source>
</evidence>
<dbReference type="GO" id="GO:0099402">
    <property type="term" value="P:plant organ development"/>
    <property type="evidence" value="ECO:0007669"/>
    <property type="project" value="UniProtKB-ARBA"/>
</dbReference>
<dbReference type="InterPro" id="IPR031137">
    <property type="entry name" value="GRF"/>
</dbReference>
<evidence type="ECO:0000256" key="6">
    <source>
        <dbReference type="SAM" id="MobiDB-lite"/>
    </source>
</evidence>
<feature type="region of interest" description="Disordered" evidence="6">
    <location>
        <begin position="444"/>
        <end position="487"/>
    </location>
</feature>
<sequence>MKVAEMRMLRWMCGLTRGDRARNETIREKIGVENKMREVRLRWFGHVMRRGMNAPVRRCEKLALDGFRRGRGRLKNYWGQDPMKLVAVTPPPPNPIIDFNLKQWRNEQKNESSSEEVKNTAKLPRLVLDLDSSYFSSCYPHSSSATTGFSVSCSDNTDTSVLPLFVSEPPTNNKLSAFPLSPDSTVLTATKLPRMESSYFSLAQWQELELQALVYKHMLAGAPVPNELLHLIKKSLINSSPYYNLPQQYHHYQQACYWGRTNMDPEPGRCRRTDGKKWRCSRDVVSGHKYCERHVHRGRNRSRKPVETTTTAAPRVGNAAASNRGSGEALRVNPAMVNQGGVAPQFTLSGHAASTDLLHLNQRPMEGQNDGGSNGQILLHFFDDWPRQQLEENDNAGSMASATSLSISMPGNPSSDVSLKLSTGDRHNSDVRFSNVERSTWGTNHVASMGGGPLAEALRSSMSNSSPTSVLHHLTHGNTSDASCVST</sequence>
<dbReference type="STRING" id="33114.A0A2G2VX56"/>
<name>A0A2G2VX56_CAPBA</name>
<protein>
    <recommendedName>
        <fullName evidence="5">Growth-regulating factor</fullName>
    </recommendedName>
</protein>
<dbReference type="PANTHER" id="PTHR31602:SF80">
    <property type="entry name" value="GROWTH-REGULATING FACTOR"/>
    <property type="match status" value="1"/>
</dbReference>
<dbReference type="AlphaFoldDB" id="A0A2G2VX56"/>
<feature type="domain" description="QLQ" evidence="7">
    <location>
        <begin position="199"/>
        <end position="234"/>
    </location>
</feature>
<dbReference type="InterPro" id="IPR014977">
    <property type="entry name" value="WRC_dom"/>
</dbReference>
<dbReference type="PANTHER" id="PTHR31602">
    <property type="entry name" value="GROWTH-REGULATING FACTOR 5"/>
    <property type="match status" value="1"/>
</dbReference>
<keyword evidence="10" id="KW-1185">Reference proteome</keyword>
<keyword evidence="5" id="KW-0804">Transcription</keyword>
<organism evidence="9 10">
    <name type="scientific">Capsicum baccatum</name>
    <name type="common">Peruvian pepper</name>
    <dbReference type="NCBI Taxonomy" id="33114"/>
    <lineage>
        <taxon>Eukaryota</taxon>
        <taxon>Viridiplantae</taxon>
        <taxon>Streptophyta</taxon>
        <taxon>Embryophyta</taxon>
        <taxon>Tracheophyta</taxon>
        <taxon>Spermatophyta</taxon>
        <taxon>Magnoliopsida</taxon>
        <taxon>eudicotyledons</taxon>
        <taxon>Gunneridae</taxon>
        <taxon>Pentapetalae</taxon>
        <taxon>asterids</taxon>
        <taxon>lamiids</taxon>
        <taxon>Solanales</taxon>
        <taxon>Solanaceae</taxon>
        <taxon>Solanoideae</taxon>
        <taxon>Capsiceae</taxon>
        <taxon>Capsicum</taxon>
    </lineage>
</organism>
<comment type="subcellular location">
    <subcellularLocation>
        <location evidence="1 4 5">Nucleus</location>
    </subcellularLocation>
</comment>
<gene>
    <name evidence="9" type="ORF">CQW23_21096</name>
</gene>
<feature type="short sequence motif" description="Bipartite nuclear localization signal" evidence="4">
    <location>
        <begin position="297"/>
        <end position="304"/>
    </location>
</feature>
<evidence type="ECO:0000256" key="2">
    <source>
        <dbReference type="ARBA" id="ARBA00008122"/>
    </source>
</evidence>
<feature type="domain" description="WRC" evidence="8">
    <location>
        <begin position="264"/>
        <end position="308"/>
    </location>
</feature>
<evidence type="ECO:0000259" key="8">
    <source>
        <dbReference type="PROSITE" id="PS51667"/>
    </source>
</evidence>
<dbReference type="SMART" id="SM00951">
    <property type="entry name" value="QLQ"/>
    <property type="match status" value="1"/>
</dbReference>
<reference evidence="10" key="2">
    <citation type="journal article" date="2017" name="J. Anim. Genet.">
        <title>Multiple reference genome sequences of hot pepper reveal the massive evolution of plant disease resistance genes by retroduplication.</title>
        <authorList>
            <person name="Kim S."/>
            <person name="Park J."/>
            <person name="Yeom S.-I."/>
            <person name="Kim Y.-M."/>
            <person name="Seo E."/>
            <person name="Kim K.-T."/>
            <person name="Kim M.-S."/>
            <person name="Lee J.M."/>
            <person name="Cheong K."/>
            <person name="Shin H.-S."/>
            <person name="Kim S.-B."/>
            <person name="Han K."/>
            <person name="Lee J."/>
            <person name="Park M."/>
            <person name="Lee H.-A."/>
            <person name="Lee H.-Y."/>
            <person name="Lee Y."/>
            <person name="Oh S."/>
            <person name="Lee J.H."/>
            <person name="Choi E."/>
            <person name="Choi E."/>
            <person name="Lee S.E."/>
            <person name="Jeon J."/>
            <person name="Kim H."/>
            <person name="Choi G."/>
            <person name="Song H."/>
            <person name="Lee J."/>
            <person name="Lee S.-C."/>
            <person name="Kwon J.-K."/>
            <person name="Lee H.-Y."/>
            <person name="Koo N."/>
            <person name="Hong Y."/>
            <person name="Kim R.W."/>
            <person name="Kang W.-H."/>
            <person name="Huh J.H."/>
            <person name="Kang B.-C."/>
            <person name="Yang T.-J."/>
            <person name="Lee Y.-H."/>
            <person name="Bennetzen J.L."/>
            <person name="Choi D."/>
        </authorList>
    </citation>
    <scope>NUCLEOTIDE SEQUENCE [LARGE SCALE GENOMIC DNA]</scope>
    <source>
        <strain evidence="10">cv. PBC81</strain>
    </source>
</reference>
<dbReference type="EMBL" id="MLFT02000009">
    <property type="protein sequence ID" value="PHT37523.1"/>
    <property type="molecule type" value="Genomic_DNA"/>
</dbReference>
<accession>A0A2G2VX56</accession>
<dbReference type="OrthoDB" id="1927209at2759"/>
<keyword evidence="3 4" id="KW-0539">Nucleus</keyword>
<dbReference type="PROSITE" id="PS51667">
    <property type="entry name" value="WRC"/>
    <property type="match status" value="1"/>
</dbReference>
<feature type="compositionally biased region" description="Polar residues" evidence="6">
    <location>
        <begin position="460"/>
        <end position="469"/>
    </location>
</feature>
<evidence type="ECO:0000256" key="3">
    <source>
        <dbReference type="ARBA" id="ARBA00023242"/>
    </source>
</evidence>